<dbReference type="EMBL" id="KK853170">
    <property type="protein sequence ID" value="KDR10338.1"/>
    <property type="molecule type" value="Genomic_DNA"/>
</dbReference>
<evidence type="ECO:0000313" key="12">
    <source>
        <dbReference type="EMBL" id="KDR10338.1"/>
    </source>
</evidence>
<sequence length="101" mass="11873">MLISRGVGPLRYFITKLNQPILGQGTQSIRKSHGSIWSYRQPVSKHPKHIIILAEVVGGYMWWWIFWHFWHESGHVFGEVEYPNPSKWTDEELGILPDDEE</sequence>
<organism evidence="12 13">
    <name type="scientific">Zootermopsis nevadensis</name>
    <name type="common">Dampwood termite</name>
    <dbReference type="NCBI Taxonomy" id="136037"/>
    <lineage>
        <taxon>Eukaryota</taxon>
        <taxon>Metazoa</taxon>
        <taxon>Ecdysozoa</taxon>
        <taxon>Arthropoda</taxon>
        <taxon>Hexapoda</taxon>
        <taxon>Insecta</taxon>
        <taxon>Pterygota</taxon>
        <taxon>Neoptera</taxon>
        <taxon>Polyneoptera</taxon>
        <taxon>Dictyoptera</taxon>
        <taxon>Blattodea</taxon>
        <taxon>Blattoidea</taxon>
        <taxon>Termitoidae</taxon>
        <taxon>Termopsidae</taxon>
        <taxon>Zootermopsis</taxon>
    </lineage>
</organism>
<proteinExistence type="inferred from homology"/>
<dbReference type="GO" id="GO:0005743">
    <property type="term" value="C:mitochondrial inner membrane"/>
    <property type="evidence" value="ECO:0007669"/>
    <property type="project" value="UniProtKB-SubCell"/>
</dbReference>
<dbReference type="GO" id="GO:0045271">
    <property type="term" value="C:respiratory chain complex I"/>
    <property type="evidence" value="ECO:0007669"/>
    <property type="project" value="InterPro"/>
</dbReference>
<evidence type="ECO:0000256" key="2">
    <source>
        <dbReference type="ARBA" id="ARBA00004443"/>
    </source>
</evidence>
<dbReference type="STRING" id="136037.A0A067QZ68"/>
<dbReference type="PANTHER" id="PTHR15223">
    <property type="entry name" value="NADH-UBIQUINONE OXIDOREDUCTASE AGGG SUBUNIT"/>
    <property type="match status" value="1"/>
</dbReference>
<gene>
    <name evidence="12" type="ORF">L798_15400</name>
</gene>
<comment type="subcellular location">
    <subcellularLocation>
        <location evidence="2">Mitochondrion inner membrane</location>
        <topology evidence="2">Peripheral membrane protein</topology>
        <orientation evidence="2">Matrix side</orientation>
    </subcellularLocation>
</comment>
<evidence type="ECO:0000256" key="1">
    <source>
        <dbReference type="ARBA" id="ARBA00003195"/>
    </source>
</evidence>
<dbReference type="OMA" id="YHIATEP"/>
<dbReference type="Pfam" id="PF14813">
    <property type="entry name" value="NADH_B2"/>
    <property type="match status" value="1"/>
</dbReference>
<keyword evidence="10" id="KW-0496">Mitochondrion</keyword>
<evidence type="ECO:0000256" key="5">
    <source>
        <dbReference type="ARBA" id="ARBA00022448"/>
    </source>
</evidence>
<accession>A0A067QZ68</accession>
<keyword evidence="7" id="KW-0999">Mitochondrion inner membrane</keyword>
<comment type="function">
    <text evidence="1">Accessory subunit of the mitochondrial membrane respiratory chain NADH dehydrogenase (Complex I), that is believed not to be involved in catalysis. Complex I functions in the transfer of electrons from NADH to the respiratory chain. The immediate electron acceptor for the enzyme is believed to be ubiquinone.</text>
</comment>
<dbReference type="AlphaFoldDB" id="A0A067QZ68"/>
<evidence type="ECO:0000256" key="7">
    <source>
        <dbReference type="ARBA" id="ARBA00022792"/>
    </source>
</evidence>
<reference evidence="12 13" key="1">
    <citation type="journal article" date="2014" name="Nat. Commun.">
        <title>Molecular traces of alternative social organization in a termite genome.</title>
        <authorList>
            <person name="Terrapon N."/>
            <person name="Li C."/>
            <person name="Robertson H.M."/>
            <person name="Ji L."/>
            <person name="Meng X."/>
            <person name="Booth W."/>
            <person name="Chen Z."/>
            <person name="Childers C.P."/>
            <person name="Glastad K.M."/>
            <person name="Gokhale K."/>
            <person name="Gowin J."/>
            <person name="Gronenberg W."/>
            <person name="Hermansen R.A."/>
            <person name="Hu H."/>
            <person name="Hunt B.G."/>
            <person name="Huylmans A.K."/>
            <person name="Khalil S.M."/>
            <person name="Mitchell R.D."/>
            <person name="Munoz-Torres M.C."/>
            <person name="Mustard J.A."/>
            <person name="Pan H."/>
            <person name="Reese J.T."/>
            <person name="Scharf M.E."/>
            <person name="Sun F."/>
            <person name="Vogel H."/>
            <person name="Xiao J."/>
            <person name="Yang W."/>
            <person name="Yang Z."/>
            <person name="Yang Z."/>
            <person name="Zhou J."/>
            <person name="Zhu J."/>
            <person name="Brent C.S."/>
            <person name="Elsik C.G."/>
            <person name="Goodisman M.A."/>
            <person name="Liberles D.A."/>
            <person name="Roe R.M."/>
            <person name="Vargo E.L."/>
            <person name="Vilcinskas A."/>
            <person name="Wang J."/>
            <person name="Bornberg-Bauer E."/>
            <person name="Korb J."/>
            <person name="Zhang G."/>
            <person name="Liebig J."/>
        </authorList>
    </citation>
    <scope>NUCLEOTIDE SEQUENCE [LARGE SCALE GENOMIC DNA]</scope>
    <source>
        <tissue evidence="12">Whole organism</tissue>
    </source>
</reference>
<comment type="subunit">
    <text evidence="4">Complex I is composed of 45 different subunits.</text>
</comment>
<evidence type="ECO:0000256" key="6">
    <source>
        <dbReference type="ARBA" id="ARBA00022660"/>
    </source>
</evidence>
<keyword evidence="12" id="KW-0830">Ubiquinone</keyword>
<dbReference type="Proteomes" id="UP000027135">
    <property type="component" value="Unassembled WGS sequence"/>
</dbReference>
<evidence type="ECO:0000256" key="4">
    <source>
        <dbReference type="ARBA" id="ARBA00011533"/>
    </source>
</evidence>
<evidence type="ECO:0000313" key="13">
    <source>
        <dbReference type="Proteomes" id="UP000027135"/>
    </source>
</evidence>
<dbReference type="PANTHER" id="PTHR15223:SF1">
    <property type="entry name" value="NADH DEHYDROGENASE [UBIQUINONE] 1 BETA SUBCOMPLEX SUBUNIT 2, MITOCHONDRIAL"/>
    <property type="match status" value="1"/>
</dbReference>
<evidence type="ECO:0000256" key="8">
    <source>
        <dbReference type="ARBA" id="ARBA00022946"/>
    </source>
</evidence>
<keyword evidence="6" id="KW-0679">Respiratory chain</keyword>
<evidence type="ECO:0000256" key="10">
    <source>
        <dbReference type="ARBA" id="ARBA00023128"/>
    </source>
</evidence>
<keyword evidence="9" id="KW-0249">Electron transport</keyword>
<evidence type="ECO:0000256" key="9">
    <source>
        <dbReference type="ARBA" id="ARBA00022982"/>
    </source>
</evidence>
<name>A0A067QZ68_ZOONE</name>
<dbReference type="GO" id="GO:0032981">
    <property type="term" value="P:mitochondrial respiratory chain complex I assembly"/>
    <property type="evidence" value="ECO:0007669"/>
    <property type="project" value="TreeGrafter"/>
</dbReference>
<protein>
    <submittedName>
        <fullName evidence="12">NADH dehydrogenase [ubiquinone] 1 beta subcomplex subunit 2, mitochondrial</fullName>
    </submittedName>
</protein>
<dbReference type="InterPro" id="IPR026627">
    <property type="entry name" value="NDUFB2_animal"/>
</dbReference>
<keyword evidence="11" id="KW-0472">Membrane</keyword>
<keyword evidence="5" id="KW-0813">Transport</keyword>
<comment type="similarity">
    <text evidence="3">Belongs to the complex I NDUFB2 subunit family.</text>
</comment>
<dbReference type="InParanoid" id="A0A067QZ68"/>
<dbReference type="eggNOG" id="ENOG502S524">
    <property type="taxonomic scope" value="Eukaryota"/>
</dbReference>
<keyword evidence="13" id="KW-1185">Reference proteome</keyword>
<dbReference type="FunCoup" id="A0A067QZ68">
    <property type="interactions" value="111"/>
</dbReference>
<dbReference type="OrthoDB" id="6241903at2759"/>
<evidence type="ECO:0000256" key="11">
    <source>
        <dbReference type="ARBA" id="ARBA00023136"/>
    </source>
</evidence>
<evidence type="ECO:0000256" key="3">
    <source>
        <dbReference type="ARBA" id="ARBA00005923"/>
    </source>
</evidence>
<keyword evidence="8" id="KW-0809">Transit peptide</keyword>